<dbReference type="Proteomes" id="UP000447434">
    <property type="component" value="Chromosome 3"/>
</dbReference>
<evidence type="ECO:0000313" key="2">
    <source>
        <dbReference type="EMBL" id="KAE9616623.1"/>
    </source>
</evidence>
<keyword evidence="1" id="KW-0472">Membrane</keyword>
<comment type="caution">
    <text evidence="2">The sequence shown here is derived from an EMBL/GenBank/DDBJ whole genome shotgun (WGS) entry which is preliminary data.</text>
</comment>
<feature type="transmembrane region" description="Helical" evidence="1">
    <location>
        <begin position="94"/>
        <end position="115"/>
    </location>
</feature>
<proteinExistence type="predicted"/>
<gene>
    <name evidence="2" type="ORF">Lalb_Chr03g0026781</name>
</gene>
<dbReference type="AlphaFoldDB" id="A0A6A4QSW7"/>
<feature type="transmembrane region" description="Helical" evidence="1">
    <location>
        <begin position="21"/>
        <end position="46"/>
    </location>
</feature>
<dbReference type="OrthoDB" id="1921102at2759"/>
<dbReference type="EMBL" id="WOCE01000003">
    <property type="protein sequence ID" value="KAE9616623.1"/>
    <property type="molecule type" value="Genomic_DNA"/>
</dbReference>
<evidence type="ECO:0000256" key="1">
    <source>
        <dbReference type="SAM" id="Phobius"/>
    </source>
</evidence>
<keyword evidence="1" id="KW-1133">Transmembrane helix</keyword>
<dbReference type="PANTHER" id="PTHR34658">
    <property type="entry name" value="OS01G0151800 PROTEIN"/>
    <property type="match status" value="1"/>
</dbReference>
<accession>A0A6A4QSW7</accession>
<reference evidence="3" key="1">
    <citation type="journal article" date="2020" name="Nat. Commun.">
        <title>Genome sequence of the cluster root forming white lupin.</title>
        <authorList>
            <person name="Hufnagel B."/>
            <person name="Marques A."/>
            <person name="Soriano A."/>
            <person name="Marques L."/>
            <person name="Divol F."/>
            <person name="Doumas P."/>
            <person name="Sallet E."/>
            <person name="Mancinotti D."/>
            <person name="Carrere S."/>
            <person name="Marande W."/>
            <person name="Arribat S."/>
            <person name="Keller J."/>
            <person name="Huneau C."/>
            <person name="Blein T."/>
            <person name="Aime D."/>
            <person name="Laguerre M."/>
            <person name="Taylor J."/>
            <person name="Schubert V."/>
            <person name="Nelson M."/>
            <person name="Geu-Flores F."/>
            <person name="Crespi M."/>
            <person name="Gallardo-Guerrero K."/>
            <person name="Delaux P.-M."/>
            <person name="Salse J."/>
            <person name="Berges H."/>
            <person name="Guyot R."/>
            <person name="Gouzy J."/>
            <person name="Peret B."/>
        </authorList>
    </citation>
    <scope>NUCLEOTIDE SEQUENCE [LARGE SCALE GENOMIC DNA]</scope>
    <source>
        <strain evidence="3">cv. Amiga</strain>
    </source>
</reference>
<dbReference type="PANTHER" id="PTHR34658:SF5">
    <property type="entry name" value="PROTEIN, PUTATIVE-RELATED"/>
    <property type="match status" value="1"/>
</dbReference>
<protein>
    <submittedName>
        <fullName evidence="2">Uncharacterized protein</fullName>
    </submittedName>
</protein>
<organism evidence="2 3">
    <name type="scientific">Lupinus albus</name>
    <name type="common">White lupine</name>
    <name type="synonym">Lupinus termis</name>
    <dbReference type="NCBI Taxonomy" id="3870"/>
    <lineage>
        <taxon>Eukaryota</taxon>
        <taxon>Viridiplantae</taxon>
        <taxon>Streptophyta</taxon>
        <taxon>Embryophyta</taxon>
        <taxon>Tracheophyta</taxon>
        <taxon>Spermatophyta</taxon>
        <taxon>Magnoliopsida</taxon>
        <taxon>eudicotyledons</taxon>
        <taxon>Gunneridae</taxon>
        <taxon>Pentapetalae</taxon>
        <taxon>rosids</taxon>
        <taxon>fabids</taxon>
        <taxon>Fabales</taxon>
        <taxon>Fabaceae</taxon>
        <taxon>Papilionoideae</taxon>
        <taxon>50 kb inversion clade</taxon>
        <taxon>genistoids sensu lato</taxon>
        <taxon>core genistoids</taxon>
        <taxon>Genisteae</taxon>
        <taxon>Lupinus</taxon>
    </lineage>
</organism>
<keyword evidence="3" id="KW-1185">Reference proteome</keyword>
<sequence length="119" mass="13173">MSLTSIRSLFSRVASTQISPLLYASTWTFLLIVTAVMATLAPMFAFKLAISQPSSSSSNPCYHVGYCIRIPLDFPREMVYLPQQAIRTRSNIDFFLPTLFAALVVAASTCLLRAVMSRT</sequence>
<name>A0A6A4QSW7_LUPAL</name>
<evidence type="ECO:0000313" key="3">
    <source>
        <dbReference type="Proteomes" id="UP000447434"/>
    </source>
</evidence>
<keyword evidence="1" id="KW-0812">Transmembrane</keyword>